<evidence type="ECO:0000313" key="5">
    <source>
        <dbReference type="Proteomes" id="UP000559256"/>
    </source>
</evidence>
<evidence type="ECO:0000259" key="3">
    <source>
        <dbReference type="Pfam" id="PF00135"/>
    </source>
</evidence>
<organism evidence="4 5">
    <name type="scientific">Tetrapyrgos nigripes</name>
    <dbReference type="NCBI Taxonomy" id="182062"/>
    <lineage>
        <taxon>Eukaryota</taxon>
        <taxon>Fungi</taxon>
        <taxon>Dikarya</taxon>
        <taxon>Basidiomycota</taxon>
        <taxon>Agaricomycotina</taxon>
        <taxon>Agaricomycetes</taxon>
        <taxon>Agaricomycetidae</taxon>
        <taxon>Agaricales</taxon>
        <taxon>Marasmiineae</taxon>
        <taxon>Marasmiaceae</taxon>
        <taxon>Tetrapyrgos</taxon>
    </lineage>
</organism>
<accession>A0A8H5FSA9</accession>
<evidence type="ECO:0000256" key="1">
    <source>
        <dbReference type="ARBA" id="ARBA00005964"/>
    </source>
</evidence>
<dbReference type="EMBL" id="JAACJM010000098">
    <property type="protein sequence ID" value="KAF5346902.1"/>
    <property type="molecule type" value="Genomic_DNA"/>
</dbReference>
<keyword evidence="5" id="KW-1185">Reference proteome</keyword>
<evidence type="ECO:0000313" key="4">
    <source>
        <dbReference type="EMBL" id="KAF5346902.1"/>
    </source>
</evidence>
<dbReference type="SUPFAM" id="SSF53474">
    <property type="entry name" value="alpha/beta-Hydrolases"/>
    <property type="match status" value="1"/>
</dbReference>
<name>A0A8H5FSA9_9AGAR</name>
<dbReference type="GO" id="GO:0052689">
    <property type="term" value="F:carboxylic ester hydrolase activity"/>
    <property type="evidence" value="ECO:0007669"/>
    <property type="project" value="TreeGrafter"/>
</dbReference>
<keyword evidence="2" id="KW-0378">Hydrolase</keyword>
<dbReference type="InterPro" id="IPR050654">
    <property type="entry name" value="AChE-related_enzymes"/>
</dbReference>
<reference evidence="4 5" key="1">
    <citation type="journal article" date="2020" name="ISME J.">
        <title>Uncovering the hidden diversity of litter-decomposition mechanisms in mushroom-forming fungi.</title>
        <authorList>
            <person name="Floudas D."/>
            <person name="Bentzer J."/>
            <person name="Ahren D."/>
            <person name="Johansson T."/>
            <person name="Persson P."/>
            <person name="Tunlid A."/>
        </authorList>
    </citation>
    <scope>NUCLEOTIDE SEQUENCE [LARGE SCALE GENOMIC DNA]</scope>
    <source>
        <strain evidence="4 5">CBS 291.85</strain>
    </source>
</reference>
<dbReference type="PANTHER" id="PTHR43918">
    <property type="entry name" value="ACETYLCHOLINESTERASE"/>
    <property type="match status" value="1"/>
</dbReference>
<dbReference type="InterPro" id="IPR029058">
    <property type="entry name" value="AB_hydrolase_fold"/>
</dbReference>
<dbReference type="OrthoDB" id="408631at2759"/>
<dbReference type="Gene3D" id="3.40.50.1820">
    <property type="entry name" value="alpha/beta hydrolase"/>
    <property type="match status" value="1"/>
</dbReference>
<dbReference type="Proteomes" id="UP000559256">
    <property type="component" value="Unassembled WGS sequence"/>
</dbReference>
<sequence>MTLSTALEPTSTSNLTLNTFNAVANLTGCDTFGNPQGSKTLACLRNLPMGTLLNITIQQHDSTSSQNDGDVYLPTVDGDFLPSASSELTRQGRFVRMPVIIGWTEDDGTLFTPANTTMEEFLHIFYPDLTQTTISRLLELYPVEDFNANTEAGLSAEFYRTAQVFRDILLVCPSFLFGHAMADKYSQDLADADEHPEWRGGPKTGAIPVFLYSFNQTILTPSLESLGSPGLGVIHSSELAYVYASFTAYNTTGLVNPTEADYALLEQVSRSWTTFASVGLPTIPGKVTLKGWEGSYHPDVGMMDAGVYVVGGSDPGVSKLEGKGSNKVLVAQKLKERCGFLNSDAVIEQLKY</sequence>
<dbReference type="Pfam" id="PF00135">
    <property type="entry name" value="COesterase"/>
    <property type="match status" value="1"/>
</dbReference>
<proteinExistence type="inferred from homology"/>
<protein>
    <recommendedName>
        <fullName evidence="3">Carboxylesterase type B domain-containing protein</fullName>
    </recommendedName>
</protein>
<dbReference type="InterPro" id="IPR002018">
    <property type="entry name" value="CarbesteraseB"/>
</dbReference>
<comment type="caution">
    <text evidence="4">The sequence shown here is derived from an EMBL/GenBank/DDBJ whole genome shotgun (WGS) entry which is preliminary data.</text>
</comment>
<comment type="similarity">
    <text evidence="1">Belongs to the type-B carboxylesterase/lipase family.</text>
</comment>
<dbReference type="AlphaFoldDB" id="A0A8H5FSA9"/>
<dbReference type="PANTHER" id="PTHR43918:SF4">
    <property type="entry name" value="CARBOXYLIC ESTER HYDROLASE"/>
    <property type="match status" value="1"/>
</dbReference>
<feature type="domain" description="Carboxylesterase type B" evidence="3">
    <location>
        <begin position="5"/>
        <end position="292"/>
    </location>
</feature>
<gene>
    <name evidence="4" type="ORF">D9758_010113</name>
</gene>
<evidence type="ECO:0000256" key="2">
    <source>
        <dbReference type="ARBA" id="ARBA00022801"/>
    </source>
</evidence>